<dbReference type="CDD" id="cd17039">
    <property type="entry name" value="Ubl_ubiquitin_like"/>
    <property type="match status" value="1"/>
</dbReference>
<evidence type="ECO:0000256" key="2">
    <source>
        <dbReference type="ARBA" id="ARBA00022490"/>
    </source>
</evidence>
<organism evidence="5 6">
    <name type="scientific">Geranomyces variabilis</name>
    <dbReference type="NCBI Taxonomy" id="109894"/>
    <lineage>
        <taxon>Eukaryota</taxon>
        <taxon>Fungi</taxon>
        <taxon>Fungi incertae sedis</taxon>
        <taxon>Chytridiomycota</taxon>
        <taxon>Chytridiomycota incertae sedis</taxon>
        <taxon>Chytridiomycetes</taxon>
        <taxon>Spizellomycetales</taxon>
        <taxon>Powellomycetaceae</taxon>
        <taxon>Geranomyces</taxon>
    </lineage>
</organism>
<dbReference type="PRINTS" id="PR00348">
    <property type="entry name" value="UBIQUITIN"/>
</dbReference>
<proteinExistence type="predicted"/>
<name>A0AAD5TPA3_9FUNG</name>
<gene>
    <name evidence="5" type="primary">UBL4A</name>
    <name evidence="5" type="ORF">HDU87_007386</name>
</gene>
<feature type="domain" description="Ubiquitin-like" evidence="4">
    <location>
        <begin position="64"/>
        <end position="136"/>
    </location>
</feature>
<dbReference type="EMBL" id="JADGJQ010000007">
    <property type="protein sequence ID" value="KAJ3182964.1"/>
    <property type="molecule type" value="Genomic_DNA"/>
</dbReference>
<reference evidence="5" key="1">
    <citation type="submission" date="2020-05" db="EMBL/GenBank/DDBJ databases">
        <title>Phylogenomic resolution of chytrid fungi.</title>
        <authorList>
            <person name="Stajich J.E."/>
            <person name="Amses K."/>
            <person name="Simmons R."/>
            <person name="Seto K."/>
            <person name="Myers J."/>
            <person name="Bonds A."/>
            <person name="Quandt C.A."/>
            <person name="Barry K."/>
            <person name="Liu P."/>
            <person name="Grigoriev I."/>
            <person name="Longcore J.E."/>
            <person name="James T.Y."/>
        </authorList>
    </citation>
    <scope>NUCLEOTIDE SEQUENCE</scope>
    <source>
        <strain evidence="5">JEL0379</strain>
    </source>
</reference>
<dbReference type="InterPro" id="IPR047154">
    <property type="entry name" value="UBL4A-like"/>
</dbReference>
<evidence type="ECO:0000259" key="4">
    <source>
        <dbReference type="PROSITE" id="PS50053"/>
    </source>
</evidence>
<evidence type="ECO:0000256" key="1">
    <source>
        <dbReference type="ARBA" id="ARBA00004514"/>
    </source>
</evidence>
<comment type="subcellular location">
    <subcellularLocation>
        <location evidence="1">Cytoplasm</location>
        <location evidence="1">Cytosol</location>
    </subcellularLocation>
</comment>
<dbReference type="Pfam" id="PF00240">
    <property type="entry name" value="ubiquitin"/>
    <property type="match status" value="1"/>
</dbReference>
<dbReference type="PROSITE" id="PS50053">
    <property type="entry name" value="UBIQUITIN_2"/>
    <property type="match status" value="1"/>
</dbReference>
<evidence type="ECO:0000313" key="5">
    <source>
        <dbReference type="EMBL" id="KAJ3182964.1"/>
    </source>
</evidence>
<keyword evidence="6" id="KW-1185">Reference proteome</keyword>
<dbReference type="GO" id="GO:0071816">
    <property type="term" value="P:tail-anchored membrane protein insertion into ER membrane"/>
    <property type="evidence" value="ECO:0007669"/>
    <property type="project" value="TreeGrafter"/>
</dbReference>
<dbReference type="InterPro" id="IPR000626">
    <property type="entry name" value="Ubiquitin-like_dom"/>
</dbReference>
<dbReference type="Gene3D" id="3.10.20.90">
    <property type="entry name" value="Phosphatidylinositol 3-kinase Catalytic Subunit, Chain A, domain 1"/>
    <property type="match status" value="1"/>
</dbReference>
<protein>
    <submittedName>
        <fullName evidence="5">Ubiquitin-like protein 4A</fullName>
    </submittedName>
</protein>
<dbReference type="SUPFAM" id="SSF54236">
    <property type="entry name" value="Ubiquitin-like"/>
    <property type="match status" value="1"/>
</dbReference>
<dbReference type="SMART" id="SM00213">
    <property type="entry name" value="UBQ"/>
    <property type="match status" value="1"/>
</dbReference>
<dbReference type="InterPro" id="IPR019956">
    <property type="entry name" value="Ubiquitin_dom"/>
</dbReference>
<dbReference type="PANTHER" id="PTHR46555">
    <property type="entry name" value="UBIQUITIN-LIKE PROTEIN 4A"/>
    <property type="match status" value="1"/>
</dbReference>
<dbReference type="GO" id="GO:0051087">
    <property type="term" value="F:protein-folding chaperone binding"/>
    <property type="evidence" value="ECO:0007669"/>
    <property type="project" value="TreeGrafter"/>
</dbReference>
<evidence type="ECO:0000313" key="6">
    <source>
        <dbReference type="Proteomes" id="UP001212152"/>
    </source>
</evidence>
<keyword evidence="2" id="KW-0963">Cytoplasm</keyword>
<sequence>MSLVLDPAEELAFATHFLTQVGVKSRRFKQTYEPSPSELSTPLPSASRPFVLRDAGPTNTSTTVTLTIKPLKSAAFSISATTALTPIGDLKARIARESGIPVVAQRLVFAGKGLVDSKTLQDYEIADGATLHLMRKPGMKEEPAAVAEKKPETRAERLKRVGGGSAIWKELRTVLKAHAGEDADAVFNEFVKSYHGLCGPLTAAQREALQKAETQSS</sequence>
<accession>A0AAD5TPA3</accession>
<dbReference type="AlphaFoldDB" id="A0AAD5TPA3"/>
<comment type="caution">
    <text evidence="5">The sequence shown here is derived from an EMBL/GenBank/DDBJ whole genome shotgun (WGS) entry which is preliminary data.</text>
</comment>
<feature type="region of interest" description="Disordered" evidence="3">
    <location>
        <begin position="32"/>
        <end position="56"/>
    </location>
</feature>
<evidence type="ECO:0000256" key="3">
    <source>
        <dbReference type="SAM" id="MobiDB-lite"/>
    </source>
</evidence>
<dbReference type="GO" id="GO:0006620">
    <property type="term" value="P:post-translational protein targeting to endoplasmic reticulum membrane"/>
    <property type="evidence" value="ECO:0007669"/>
    <property type="project" value="InterPro"/>
</dbReference>
<dbReference type="Proteomes" id="UP001212152">
    <property type="component" value="Unassembled WGS sequence"/>
</dbReference>
<feature type="compositionally biased region" description="Low complexity" evidence="3">
    <location>
        <begin position="33"/>
        <end position="45"/>
    </location>
</feature>
<dbReference type="InterPro" id="IPR029071">
    <property type="entry name" value="Ubiquitin-like_domsf"/>
</dbReference>
<dbReference type="GO" id="GO:0071818">
    <property type="term" value="C:BAT3 complex"/>
    <property type="evidence" value="ECO:0007669"/>
    <property type="project" value="TreeGrafter"/>
</dbReference>
<dbReference type="PANTHER" id="PTHR46555:SF1">
    <property type="entry name" value="UBIQUITIN-LIKE PROTEIN 4A"/>
    <property type="match status" value="1"/>
</dbReference>